<evidence type="ECO:0000313" key="5">
    <source>
        <dbReference type="EMBL" id="TXS95586.1"/>
    </source>
</evidence>
<feature type="signal peptide" evidence="2">
    <location>
        <begin position="1"/>
        <end position="25"/>
    </location>
</feature>
<accession>A0A5C9A4D2</accession>
<evidence type="ECO:0000256" key="2">
    <source>
        <dbReference type="SAM" id="SignalP"/>
    </source>
</evidence>
<keyword evidence="2" id="KW-0732">Signal</keyword>
<dbReference type="Pfam" id="PF22112">
    <property type="entry name" value="OmcA-like_N"/>
    <property type="match status" value="1"/>
</dbReference>
<evidence type="ECO:0000259" key="4">
    <source>
        <dbReference type="Pfam" id="PF22113"/>
    </source>
</evidence>
<sequence length="765" mass="80322">MKPIRRHWGRPLRQAVMALAVCLLAACGGGGGGDRAAGVEPGPEAPGGQVPLPPEVPEPSPAPYAEALELRAAITGATIPDDGQPVVDFQLANENNIAITDLTGDDVRFIIAKLRTSPLGNFTGNWQSYINRIEQAGSVGPGTEPKLQATTESSGELTNSGDGSYRYRFATDISTLPEDILAQAESEGLDLSVETGLTHRIAIQFGNSGGTANPVYDWVPASGATDGILHRDIAATSNCNRCHDKLALHGSGRVEIEYCVTCHNPGTTDANSGNTVDLKVMAHKIHRGANLPSVQAGGEYVIYGFGSRAHDYSLLHYPQDIRNCTNCHVGTGTIGDRDDLLLTAQGDNWNEYPSQAACGSCHDDLDFSRHAGGQEDDSRCASCHSSTGFVGSIADSHSIPVDEARAQFAAEVISVDGGAPGEAPTINFRVSNPQTGEDYDLLNDPVWTGSGASLNVRVAWDTGDYHNTGNGADDASSVAVSASGSTPNGDGSFRVTLGQPIPDASTAPGIAASGSGVAVVEGRAVIEDDEGESLRVPLDNAHGFFSIDEADGQATARRQSVAIGQCLVCHQSLSLHGDNRSNNIDSCVTCHNPRNTDREVRAIAATPPTDGKAEESLDFKTMIHGIHAAGIRENPLQIVGFRGFTTYVYDEDTVHYPGNIGNCRACHTESGFTLPLASTVLGSTVDTGDLHDDPRDDTVVTPTTAVCSSCHDDSVARAHMTANGGSFDTTQAALDNAEVVEQCSVCHGEGRTADVAEVHPVRELP</sequence>
<dbReference type="PROSITE" id="PS51257">
    <property type="entry name" value="PROKAR_LIPOPROTEIN"/>
    <property type="match status" value="1"/>
</dbReference>
<feature type="domain" description="OmcA-like N-terminal" evidence="3">
    <location>
        <begin position="72"/>
        <end position="225"/>
    </location>
</feature>
<dbReference type="InterPro" id="IPR036280">
    <property type="entry name" value="Multihaem_cyt_sf"/>
</dbReference>
<evidence type="ECO:0000313" key="6">
    <source>
        <dbReference type="Proteomes" id="UP000321039"/>
    </source>
</evidence>
<gene>
    <name evidence="5" type="ORF">FV139_06815</name>
</gene>
<dbReference type="InterPro" id="IPR054336">
    <property type="entry name" value="OmcA-like_N"/>
</dbReference>
<dbReference type="EMBL" id="VRZA01000002">
    <property type="protein sequence ID" value="TXS95586.1"/>
    <property type="molecule type" value="Genomic_DNA"/>
</dbReference>
<reference evidence="5 6" key="1">
    <citation type="submission" date="2019-08" db="EMBL/GenBank/DDBJ databases">
        <title>Parahaliea maris sp. nov., isolated from the surface seawater.</title>
        <authorList>
            <person name="Liu Y."/>
        </authorList>
    </citation>
    <scope>NUCLEOTIDE SEQUENCE [LARGE SCALE GENOMIC DNA]</scope>
    <source>
        <strain evidence="5 6">HSLHS9</strain>
    </source>
</reference>
<comment type="caution">
    <text evidence="5">The sequence shown here is derived from an EMBL/GenBank/DDBJ whole genome shotgun (WGS) entry which is preliminary data.</text>
</comment>
<dbReference type="Pfam" id="PF22113">
    <property type="entry name" value="Mtrc-MtrF_II-IV_dom"/>
    <property type="match status" value="2"/>
</dbReference>
<dbReference type="Proteomes" id="UP000321039">
    <property type="component" value="Unassembled WGS sequence"/>
</dbReference>
<dbReference type="NCBIfam" id="TIGR03507">
    <property type="entry name" value="decahem_SO1788"/>
    <property type="match status" value="1"/>
</dbReference>
<feature type="chain" id="PRO_5022726422" evidence="2">
    <location>
        <begin position="26"/>
        <end position="765"/>
    </location>
</feature>
<feature type="compositionally biased region" description="Pro residues" evidence="1">
    <location>
        <begin position="51"/>
        <end position="62"/>
    </location>
</feature>
<feature type="compositionally biased region" description="Polar residues" evidence="1">
    <location>
        <begin position="148"/>
        <end position="160"/>
    </location>
</feature>
<protein>
    <submittedName>
        <fullName evidence="5">OmcA/MtrC family decaheme c-type cytochrome</fullName>
    </submittedName>
</protein>
<dbReference type="SUPFAM" id="SSF48695">
    <property type="entry name" value="Multiheme cytochromes"/>
    <property type="match status" value="1"/>
</dbReference>
<dbReference type="RefSeq" id="WP_148067497.1">
    <property type="nucleotide sequence ID" value="NZ_VRZA01000002.1"/>
</dbReference>
<dbReference type="InterPro" id="IPR054337">
    <property type="entry name" value="Mtrc-MtrF-like_dom_II/IV"/>
</dbReference>
<keyword evidence="6" id="KW-1185">Reference proteome</keyword>
<feature type="region of interest" description="Disordered" evidence="1">
    <location>
        <begin position="33"/>
        <end position="62"/>
    </location>
</feature>
<organism evidence="5 6">
    <name type="scientific">Parahaliea maris</name>
    <dbReference type="NCBI Taxonomy" id="2716870"/>
    <lineage>
        <taxon>Bacteria</taxon>
        <taxon>Pseudomonadati</taxon>
        <taxon>Pseudomonadota</taxon>
        <taxon>Gammaproteobacteria</taxon>
        <taxon>Cellvibrionales</taxon>
        <taxon>Halieaceae</taxon>
        <taxon>Parahaliea</taxon>
    </lineage>
</organism>
<feature type="domain" description="Outer membrane cytochrome MtrC/MtrF-like" evidence="4">
    <location>
        <begin position="558"/>
        <end position="760"/>
    </location>
</feature>
<feature type="compositionally biased region" description="Low complexity" evidence="1">
    <location>
        <begin position="36"/>
        <end position="50"/>
    </location>
</feature>
<feature type="region of interest" description="Disordered" evidence="1">
    <location>
        <begin position="137"/>
        <end position="160"/>
    </location>
</feature>
<dbReference type="InterPro" id="IPR020014">
    <property type="entry name" value="Decahaem_cyt-c_OmcA/MtrC"/>
</dbReference>
<name>A0A5C9A4D2_9GAMM</name>
<dbReference type="Gene3D" id="1.10.720.180">
    <property type="match status" value="2"/>
</dbReference>
<feature type="domain" description="Outer membrane cytochrome MtrC/MtrF-like" evidence="4">
    <location>
        <begin position="231"/>
        <end position="390"/>
    </location>
</feature>
<evidence type="ECO:0000259" key="3">
    <source>
        <dbReference type="Pfam" id="PF22112"/>
    </source>
</evidence>
<proteinExistence type="predicted"/>
<dbReference type="AlphaFoldDB" id="A0A5C9A4D2"/>
<evidence type="ECO:0000256" key="1">
    <source>
        <dbReference type="SAM" id="MobiDB-lite"/>
    </source>
</evidence>